<organism evidence="2 3">
    <name type="scientific">Chitinimonas arctica</name>
    <dbReference type="NCBI Taxonomy" id="2594795"/>
    <lineage>
        <taxon>Bacteria</taxon>
        <taxon>Pseudomonadati</taxon>
        <taxon>Pseudomonadota</taxon>
        <taxon>Betaproteobacteria</taxon>
        <taxon>Neisseriales</taxon>
        <taxon>Chitinibacteraceae</taxon>
        <taxon>Chitinimonas</taxon>
    </lineage>
</organism>
<name>A0A516SK25_9NEIS</name>
<dbReference type="OrthoDB" id="9775333at2"/>
<dbReference type="RefSeq" id="WP_144279892.1">
    <property type="nucleotide sequence ID" value="NZ_CP041730.1"/>
</dbReference>
<evidence type="ECO:0000256" key="1">
    <source>
        <dbReference type="SAM" id="MobiDB-lite"/>
    </source>
</evidence>
<evidence type="ECO:0000313" key="3">
    <source>
        <dbReference type="Proteomes" id="UP000317550"/>
    </source>
</evidence>
<evidence type="ECO:0000313" key="2">
    <source>
        <dbReference type="EMBL" id="QDQ28509.1"/>
    </source>
</evidence>
<dbReference type="EMBL" id="CP041730">
    <property type="protein sequence ID" value="QDQ28509.1"/>
    <property type="molecule type" value="Genomic_DNA"/>
</dbReference>
<gene>
    <name evidence="2" type="primary">tssK</name>
    <name evidence="2" type="ORF">FNU76_20290</name>
</gene>
<keyword evidence="3" id="KW-1185">Reference proteome</keyword>
<dbReference type="PANTHER" id="PTHR35566">
    <property type="entry name" value="BLR3599 PROTEIN"/>
    <property type="match status" value="1"/>
</dbReference>
<dbReference type="KEGG" id="cari:FNU76_20290"/>
<sequence length="476" mass="52755">MDISAPLPEAIQWSEGMLLSPQHLQQNDIYWQNQLRHQLMAVQPYYWGLVAFDYDESALAAGRVRIERLHAVMPDGLVVQYPGSDGQQTLVLDLKQTDWSGEAPLRVYLAVPVRDKGAASVGSPIQRFEAVPGMLEVDDNTLENRLAVGRLRPLLSLQAGSRIPPRYVLCPLLEIVRDAGGHDRLGPYQPPLLRMCAGAFLGEDWLDRRMCRLVDALRAKIRDLVGGRRVDDPLAGLDQESRQQLFVARHLAAMLPLFELRLRSGVAHPHDIYLALAAMVGQLAALGTNPSPPVLDAYRHEDSRAGFLAALDFIEARLGLISPPFEAMSFERVSPGCFRRSLPADMRTDRLIIELRPRQDQAQSALRQWMAQARVGSETLMPVLAQRRLPGARLVLLDPRRAGGLNVSDGALLYELINQPLDHQDRRVDVMQAGQPLMIQGPADGGGPREIVLHRDRATPAGPPLLTPEQEIDANA</sequence>
<dbReference type="AlphaFoldDB" id="A0A516SK25"/>
<dbReference type="PANTHER" id="PTHR35566:SF1">
    <property type="entry name" value="TYPE VI SECRETION SYSTEM BASEPLATE COMPONENT TSSK1"/>
    <property type="match status" value="1"/>
</dbReference>
<dbReference type="Proteomes" id="UP000317550">
    <property type="component" value="Chromosome"/>
</dbReference>
<dbReference type="InterPro" id="IPR010263">
    <property type="entry name" value="T6SS_TssK"/>
</dbReference>
<dbReference type="NCBIfam" id="TIGR03353">
    <property type="entry name" value="VI_chp_4"/>
    <property type="match status" value="1"/>
</dbReference>
<accession>A0A516SK25</accession>
<proteinExistence type="predicted"/>
<feature type="region of interest" description="Disordered" evidence="1">
    <location>
        <begin position="457"/>
        <end position="476"/>
    </location>
</feature>
<reference evidence="3" key="1">
    <citation type="submission" date="2019-07" db="EMBL/GenBank/DDBJ databases">
        <title>Chitinimonas sp. nov., isolated from Ny-Alesund, arctica soil.</title>
        <authorList>
            <person name="Xu Q."/>
            <person name="Peng F."/>
        </authorList>
    </citation>
    <scope>NUCLEOTIDE SEQUENCE [LARGE SCALE GENOMIC DNA]</scope>
    <source>
        <strain evidence="3">R3-44</strain>
    </source>
</reference>
<dbReference type="Pfam" id="PF05936">
    <property type="entry name" value="T6SS_VasE"/>
    <property type="match status" value="1"/>
</dbReference>
<protein>
    <submittedName>
        <fullName evidence="2">Type VI secretion system baseplate subunit TssK</fullName>
    </submittedName>
</protein>